<protein>
    <submittedName>
        <fullName evidence="1">Uncharacterized protein</fullName>
    </submittedName>
</protein>
<dbReference type="EMBL" id="JBHSCR010000013">
    <property type="protein sequence ID" value="MFC4348612.1"/>
    <property type="molecule type" value="Genomic_DNA"/>
</dbReference>
<sequence>MSDLGNKQYEQQDWLRWNRSRKHNHDNKILNFLHTFTPNTGIFGVSAHHVTAPDEPEPFPPQASYPIGEVVFFRDCPEN</sequence>
<name>A0ABV8UCI2_9PROT</name>
<organism evidence="1 2">
    <name type="scientific">Kordiimonas lipolytica</name>
    <dbReference type="NCBI Taxonomy" id="1662421"/>
    <lineage>
        <taxon>Bacteria</taxon>
        <taxon>Pseudomonadati</taxon>
        <taxon>Pseudomonadota</taxon>
        <taxon>Alphaproteobacteria</taxon>
        <taxon>Kordiimonadales</taxon>
        <taxon>Kordiimonadaceae</taxon>
        <taxon>Kordiimonas</taxon>
    </lineage>
</organism>
<dbReference type="RefSeq" id="WP_156431985.1">
    <property type="nucleotide sequence ID" value="NZ_JBHSCR010000013.1"/>
</dbReference>
<proteinExistence type="predicted"/>
<accession>A0ABV8UCI2</accession>
<comment type="caution">
    <text evidence="1">The sequence shown here is derived from an EMBL/GenBank/DDBJ whole genome shotgun (WGS) entry which is preliminary data.</text>
</comment>
<evidence type="ECO:0000313" key="1">
    <source>
        <dbReference type="EMBL" id="MFC4348612.1"/>
    </source>
</evidence>
<dbReference type="Proteomes" id="UP001595776">
    <property type="component" value="Unassembled WGS sequence"/>
</dbReference>
<keyword evidence="2" id="KW-1185">Reference proteome</keyword>
<evidence type="ECO:0000313" key="2">
    <source>
        <dbReference type="Proteomes" id="UP001595776"/>
    </source>
</evidence>
<gene>
    <name evidence="1" type="ORF">ACFO5Q_12230</name>
</gene>
<reference evidence="2" key="1">
    <citation type="journal article" date="2019" name="Int. J. Syst. Evol. Microbiol.">
        <title>The Global Catalogue of Microorganisms (GCM) 10K type strain sequencing project: providing services to taxonomists for standard genome sequencing and annotation.</title>
        <authorList>
            <consortium name="The Broad Institute Genomics Platform"/>
            <consortium name="The Broad Institute Genome Sequencing Center for Infectious Disease"/>
            <person name="Wu L."/>
            <person name="Ma J."/>
        </authorList>
    </citation>
    <scope>NUCLEOTIDE SEQUENCE [LARGE SCALE GENOMIC DNA]</scope>
    <source>
        <strain evidence="2">CGMCC 1.15304</strain>
    </source>
</reference>